<evidence type="ECO:0000313" key="3">
    <source>
        <dbReference type="EMBL" id="VAW58486.1"/>
    </source>
</evidence>
<dbReference type="InterPro" id="IPR011723">
    <property type="entry name" value="Znf/thioredoxin_put"/>
</dbReference>
<reference evidence="3" key="1">
    <citation type="submission" date="2018-06" db="EMBL/GenBank/DDBJ databases">
        <authorList>
            <person name="Zhirakovskaya E."/>
        </authorList>
    </citation>
    <scope>NUCLEOTIDE SEQUENCE</scope>
</reference>
<proteinExistence type="predicted"/>
<name>A0A3B0XQ59_9ZZZZ</name>
<dbReference type="Pfam" id="PF13719">
    <property type="entry name" value="Zn_ribbon_5"/>
    <property type="match status" value="1"/>
</dbReference>
<evidence type="ECO:0000256" key="1">
    <source>
        <dbReference type="SAM" id="Phobius"/>
    </source>
</evidence>
<keyword evidence="1" id="KW-0472">Membrane</keyword>
<protein>
    <recommendedName>
        <fullName evidence="2">Zinc finger/thioredoxin putative domain-containing protein</fullName>
    </recommendedName>
</protein>
<keyword evidence="1" id="KW-1133">Transmembrane helix</keyword>
<evidence type="ECO:0000259" key="2">
    <source>
        <dbReference type="Pfam" id="PF13719"/>
    </source>
</evidence>
<dbReference type="InterPro" id="IPR021834">
    <property type="entry name" value="DUF3426"/>
</dbReference>
<feature type="domain" description="Zinc finger/thioredoxin putative" evidence="2">
    <location>
        <begin position="1"/>
        <end position="37"/>
    </location>
</feature>
<gene>
    <name evidence="3" type="ORF">MNBD_GAMMA11-703</name>
</gene>
<accession>A0A3B0XQ59</accession>
<dbReference type="Pfam" id="PF11906">
    <property type="entry name" value="DUF3426"/>
    <property type="match status" value="1"/>
</dbReference>
<organism evidence="3">
    <name type="scientific">hydrothermal vent metagenome</name>
    <dbReference type="NCBI Taxonomy" id="652676"/>
    <lineage>
        <taxon>unclassified sequences</taxon>
        <taxon>metagenomes</taxon>
        <taxon>ecological metagenomes</taxon>
    </lineage>
</organism>
<sequence>MQTECPHCHTVFRVDGTDLDQANCQVRCGHCLAIFTAENPLDLISYPEVANENATEEAAAETADPTDENLINFAMGSALGLDLEPSKGTEAAIVADVIPPELRAEERKEKSHVNAINTTLLALLTLIGIATGLFQYAYYNRSSLVKIPELRSGFQVSCELIGCTPPEPEDTSLISLSSKNIFTHPNVENALMVSASIVNQAKFAQHYPVIELRFNNVRGEVIAARRFYAQEYLGIPVEQISNMQPGRHINISLEIKDPGNDMVSYEFEFL</sequence>
<dbReference type="EMBL" id="UOFG01000038">
    <property type="protein sequence ID" value="VAW58486.1"/>
    <property type="molecule type" value="Genomic_DNA"/>
</dbReference>
<dbReference type="NCBIfam" id="TIGR02098">
    <property type="entry name" value="MJ0042_CXXC"/>
    <property type="match status" value="1"/>
</dbReference>
<feature type="transmembrane region" description="Helical" evidence="1">
    <location>
        <begin position="115"/>
        <end position="138"/>
    </location>
</feature>
<dbReference type="AlphaFoldDB" id="A0A3B0XQ59"/>
<keyword evidence="1" id="KW-0812">Transmembrane</keyword>